<dbReference type="PROSITE" id="PS50885">
    <property type="entry name" value="HAMP"/>
    <property type="match status" value="1"/>
</dbReference>
<dbReference type="Gene3D" id="6.10.340.10">
    <property type="match status" value="1"/>
</dbReference>
<evidence type="ECO:0000256" key="12">
    <source>
        <dbReference type="SAM" id="Phobius"/>
    </source>
</evidence>
<accession>A0A7Y9RPN6</accession>
<organism evidence="15 16">
    <name type="scientific">Nocardioides perillae</name>
    <dbReference type="NCBI Taxonomy" id="1119534"/>
    <lineage>
        <taxon>Bacteria</taxon>
        <taxon>Bacillati</taxon>
        <taxon>Actinomycetota</taxon>
        <taxon>Actinomycetes</taxon>
        <taxon>Propionibacteriales</taxon>
        <taxon>Nocardioidaceae</taxon>
        <taxon>Nocardioides</taxon>
    </lineage>
</organism>
<evidence type="ECO:0000256" key="3">
    <source>
        <dbReference type="ARBA" id="ARBA00012438"/>
    </source>
</evidence>
<dbReference type="CDD" id="cd00082">
    <property type="entry name" value="HisKA"/>
    <property type="match status" value="1"/>
</dbReference>
<sequence>MRAAAAPPWWDPRGWRHGRSLASRVTLLTTFAVGLAVTVVALAVYVTVRVQMQSTLDESLLSRAEQAADSLALSRLSVPSWALGAADVRILFLTSDGSARSADELPALRLGRPELEVAAGLSASSVRTVDSGNERYRVVAVPSVPGEALVIAQSLAPQELVLAKLGVVMLLVGAAGVLAAGLAGWAVARNGLRPVRRLTTAAEEIARTERLVPLRVEGEDEIARLATAFNEMLVALAASRDRQRQLVADAGHELRTPLTSLRTNIDLLMQADRADRDGSALHLPPEARDELLEDVRAQAEELTTLVGDLVELAREEAPRQHIAPVDLAEVVDRAVARVRRRATDKAFDVETASWWVVGDAASLERAVTNLLDNAAKWGSEGGVVDVRLRDGLLVVDDDGPGIAEADRPHVFERFWRSPEARALPGSGLGLAIVGQIVARHAGTVEVSASPSGGARLAVQLPGTAVAPAEADEPGGPAPTAPAADPRADGGREPEGAEAPRGQDVDGAAQPAVRRRLASARRQGADRS</sequence>
<reference evidence="15 16" key="1">
    <citation type="submission" date="2020-07" db="EMBL/GenBank/DDBJ databases">
        <title>Sequencing the genomes of 1000 actinobacteria strains.</title>
        <authorList>
            <person name="Klenk H.-P."/>
        </authorList>
    </citation>
    <scope>NUCLEOTIDE SEQUENCE [LARGE SCALE GENOMIC DNA]</scope>
    <source>
        <strain evidence="15 16">DSM 24552</strain>
    </source>
</reference>
<dbReference type="PANTHER" id="PTHR45436">
    <property type="entry name" value="SENSOR HISTIDINE KINASE YKOH"/>
    <property type="match status" value="1"/>
</dbReference>
<dbReference type="Pfam" id="PF02518">
    <property type="entry name" value="HATPase_c"/>
    <property type="match status" value="1"/>
</dbReference>
<dbReference type="InterPro" id="IPR005467">
    <property type="entry name" value="His_kinase_dom"/>
</dbReference>
<evidence type="ECO:0000256" key="11">
    <source>
        <dbReference type="SAM" id="MobiDB-lite"/>
    </source>
</evidence>
<evidence type="ECO:0000256" key="10">
    <source>
        <dbReference type="ARBA" id="ARBA00023136"/>
    </source>
</evidence>
<dbReference type="InterPro" id="IPR003660">
    <property type="entry name" value="HAMP_dom"/>
</dbReference>
<feature type="domain" description="Histidine kinase" evidence="13">
    <location>
        <begin position="249"/>
        <end position="464"/>
    </location>
</feature>
<dbReference type="PRINTS" id="PR00344">
    <property type="entry name" value="BCTRLSENSOR"/>
</dbReference>
<evidence type="ECO:0000256" key="6">
    <source>
        <dbReference type="ARBA" id="ARBA00022692"/>
    </source>
</evidence>
<feature type="transmembrane region" description="Helical" evidence="12">
    <location>
        <begin position="21"/>
        <end position="46"/>
    </location>
</feature>
<dbReference type="InterPro" id="IPR036097">
    <property type="entry name" value="HisK_dim/P_sf"/>
</dbReference>
<feature type="region of interest" description="Disordered" evidence="11">
    <location>
        <begin position="466"/>
        <end position="527"/>
    </location>
</feature>
<dbReference type="AlphaFoldDB" id="A0A7Y9RPN6"/>
<dbReference type="InterPro" id="IPR036890">
    <property type="entry name" value="HATPase_C_sf"/>
</dbReference>
<evidence type="ECO:0000259" key="13">
    <source>
        <dbReference type="PROSITE" id="PS50109"/>
    </source>
</evidence>
<dbReference type="SMART" id="SM00388">
    <property type="entry name" value="HisKA"/>
    <property type="match status" value="1"/>
</dbReference>
<keyword evidence="9" id="KW-0902">Two-component regulatory system</keyword>
<proteinExistence type="predicted"/>
<dbReference type="InterPro" id="IPR003661">
    <property type="entry name" value="HisK_dim/P_dom"/>
</dbReference>
<dbReference type="EMBL" id="JACCAC010000001">
    <property type="protein sequence ID" value="NYG54025.1"/>
    <property type="molecule type" value="Genomic_DNA"/>
</dbReference>
<dbReference type="SUPFAM" id="SSF47384">
    <property type="entry name" value="Homodimeric domain of signal transducing histidine kinase"/>
    <property type="match status" value="1"/>
</dbReference>
<evidence type="ECO:0000256" key="8">
    <source>
        <dbReference type="ARBA" id="ARBA00022989"/>
    </source>
</evidence>
<dbReference type="Pfam" id="PF00672">
    <property type="entry name" value="HAMP"/>
    <property type="match status" value="1"/>
</dbReference>
<keyword evidence="16" id="KW-1185">Reference proteome</keyword>
<name>A0A7Y9RPN6_9ACTN</name>
<dbReference type="GO" id="GO:0005886">
    <property type="term" value="C:plasma membrane"/>
    <property type="evidence" value="ECO:0007669"/>
    <property type="project" value="UniProtKB-SubCell"/>
</dbReference>
<feature type="domain" description="HAMP" evidence="14">
    <location>
        <begin position="189"/>
        <end position="241"/>
    </location>
</feature>
<dbReference type="PANTHER" id="PTHR45436:SF5">
    <property type="entry name" value="SENSOR HISTIDINE KINASE TRCS"/>
    <property type="match status" value="1"/>
</dbReference>
<keyword evidence="7 15" id="KW-0418">Kinase</keyword>
<evidence type="ECO:0000256" key="7">
    <source>
        <dbReference type="ARBA" id="ARBA00022777"/>
    </source>
</evidence>
<comment type="catalytic activity">
    <reaction evidence="1">
        <text>ATP + protein L-histidine = ADP + protein N-phospho-L-histidine.</text>
        <dbReference type="EC" id="2.7.13.3"/>
    </reaction>
</comment>
<keyword evidence="5 15" id="KW-0808">Transferase</keyword>
<keyword evidence="10 12" id="KW-0472">Membrane</keyword>
<dbReference type="EC" id="2.7.13.3" evidence="3"/>
<dbReference type="CDD" id="cd06225">
    <property type="entry name" value="HAMP"/>
    <property type="match status" value="1"/>
</dbReference>
<dbReference type="SMART" id="SM00304">
    <property type="entry name" value="HAMP"/>
    <property type="match status" value="1"/>
</dbReference>
<evidence type="ECO:0000256" key="2">
    <source>
        <dbReference type="ARBA" id="ARBA00004236"/>
    </source>
</evidence>
<evidence type="ECO:0000313" key="16">
    <source>
        <dbReference type="Proteomes" id="UP000544110"/>
    </source>
</evidence>
<dbReference type="SUPFAM" id="SSF55874">
    <property type="entry name" value="ATPase domain of HSP90 chaperone/DNA topoisomerase II/histidine kinase"/>
    <property type="match status" value="1"/>
</dbReference>
<evidence type="ECO:0000256" key="4">
    <source>
        <dbReference type="ARBA" id="ARBA00022553"/>
    </source>
</evidence>
<dbReference type="CDD" id="cd00075">
    <property type="entry name" value="HATPase"/>
    <property type="match status" value="1"/>
</dbReference>
<dbReference type="SMART" id="SM00387">
    <property type="entry name" value="HATPase_c"/>
    <property type="match status" value="1"/>
</dbReference>
<dbReference type="Pfam" id="PF00512">
    <property type="entry name" value="HisKA"/>
    <property type="match status" value="1"/>
</dbReference>
<keyword evidence="8 12" id="KW-1133">Transmembrane helix</keyword>
<dbReference type="InterPro" id="IPR050428">
    <property type="entry name" value="TCS_sensor_his_kinase"/>
</dbReference>
<comment type="subcellular location">
    <subcellularLocation>
        <location evidence="2">Cell membrane</location>
    </subcellularLocation>
</comment>
<dbReference type="InterPro" id="IPR004358">
    <property type="entry name" value="Sig_transdc_His_kin-like_C"/>
</dbReference>
<dbReference type="Gene3D" id="3.30.565.10">
    <property type="entry name" value="Histidine kinase-like ATPase, C-terminal domain"/>
    <property type="match status" value="1"/>
</dbReference>
<evidence type="ECO:0000256" key="5">
    <source>
        <dbReference type="ARBA" id="ARBA00022679"/>
    </source>
</evidence>
<keyword evidence="6 12" id="KW-0812">Transmembrane</keyword>
<feature type="compositionally biased region" description="Basic and acidic residues" evidence="11">
    <location>
        <begin position="485"/>
        <end position="494"/>
    </location>
</feature>
<dbReference type="Gene3D" id="1.10.287.130">
    <property type="match status" value="1"/>
</dbReference>
<dbReference type="Proteomes" id="UP000544110">
    <property type="component" value="Unassembled WGS sequence"/>
</dbReference>
<comment type="caution">
    <text evidence="15">The sequence shown here is derived from an EMBL/GenBank/DDBJ whole genome shotgun (WGS) entry which is preliminary data.</text>
</comment>
<dbReference type="SUPFAM" id="SSF158472">
    <property type="entry name" value="HAMP domain-like"/>
    <property type="match status" value="1"/>
</dbReference>
<gene>
    <name evidence="15" type="ORF">BJ989_000329</name>
</gene>
<feature type="transmembrane region" description="Helical" evidence="12">
    <location>
        <begin position="165"/>
        <end position="188"/>
    </location>
</feature>
<evidence type="ECO:0000313" key="15">
    <source>
        <dbReference type="EMBL" id="NYG54025.1"/>
    </source>
</evidence>
<evidence type="ECO:0000259" key="14">
    <source>
        <dbReference type="PROSITE" id="PS50885"/>
    </source>
</evidence>
<dbReference type="RefSeq" id="WP_179516733.1">
    <property type="nucleotide sequence ID" value="NZ_JACCAC010000001.1"/>
</dbReference>
<keyword evidence="4" id="KW-0597">Phosphoprotein</keyword>
<dbReference type="InterPro" id="IPR003594">
    <property type="entry name" value="HATPase_dom"/>
</dbReference>
<evidence type="ECO:0000256" key="1">
    <source>
        <dbReference type="ARBA" id="ARBA00000085"/>
    </source>
</evidence>
<dbReference type="PROSITE" id="PS50109">
    <property type="entry name" value="HIS_KIN"/>
    <property type="match status" value="1"/>
</dbReference>
<dbReference type="GO" id="GO:0000155">
    <property type="term" value="F:phosphorelay sensor kinase activity"/>
    <property type="evidence" value="ECO:0007669"/>
    <property type="project" value="InterPro"/>
</dbReference>
<evidence type="ECO:0000256" key="9">
    <source>
        <dbReference type="ARBA" id="ARBA00023012"/>
    </source>
</evidence>
<protein>
    <recommendedName>
        <fullName evidence="3">histidine kinase</fullName>
        <ecNumber evidence="3">2.7.13.3</ecNumber>
    </recommendedName>
</protein>